<gene>
    <name evidence="2" type="ORF">HELGO_WM6760</name>
</gene>
<dbReference type="InterPro" id="IPR024079">
    <property type="entry name" value="MetalloPept_cat_dom_sf"/>
</dbReference>
<dbReference type="Gene3D" id="3.40.390.10">
    <property type="entry name" value="Collagenase (Catalytic Domain)"/>
    <property type="match status" value="1"/>
</dbReference>
<sequence>MLKNIVLSVCLMSFSLEIFALQWEAINEHDHHANQTRAVNNTANLWRLENVYPGDFSQGSEIPIPLPDNSQITVRLEETSVLAPVLAEKYPSLKTYRLISTDDNVVVGRMELIDGQPSASLLIKGETVVIQLAVNHVDSVYRVATEKQLHAKSSVPEHQCHLDDYAGLSERTENRVEARSTTNLAQQLVTYRLAVSSTLAFTNHHGGTRQGAMAAIAKTVNRVNHIFERDTGIRFQLVADNDQLIVTAADVNPFSGQLDTMLFQNQGFTDSIIGRENYDIGHVFNLSTGGLAFVHGACRSNNKAMGISGHVSGAGDTYDIDFVAHEIAHQLGATHTFGGANGWCASNERNRYSAYEPGSGSSIMSYAGLCGSDNLQNTADALLHIGSIRQIVKHRDHYLSQQCGVAVERANTAPQVDAGRDYIIPAYTPFVLKGEANDSDGDALRYNWQQTDTGLEASINTDTGDNALYRSYPASNHQQRIFPAMNVILGKERILGETIPTTSRSLNFSFIVQDARGATVADEMRIQTIKTSKVFGLHPAISYPRDKVFEVTWNVAETHLPPVSCALVDIHLSLDDGKSFNYPLALNVMNNGSAAVRLPDNLGIVTTGRLKLSCSDSIFFSVSAIAFAVSDRLELAPQVVAPLLNTATVSTNEVSASAAGAYNFHHFILMIVVFLLRLRLKFVPIRVKRAEKASSKKRIG</sequence>
<dbReference type="Gene3D" id="2.60.40.10">
    <property type="entry name" value="Immunoglobulins"/>
    <property type="match status" value="1"/>
</dbReference>
<feature type="chain" id="PRO_5028342004" description="Peptidase M12B domain-containing protein" evidence="1">
    <location>
        <begin position="21"/>
        <end position="700"/>
    </location>
</feature>
<dbReference type="SUPFAM" id="SSF55486">
    <property type="entry name" value="Metalloproteases ('zincins'), catalytic domain"/>
    <property type="match status" value="1"/>
</dbReference>
<proteinExistence type="predicted"/>
<name>A0A6S6U152_9GAMM</name>
<protein>
    <recommendedName>
        <fullName evidence="3">Peptidase M12B domain-containing protein</fullName>
    </recommendedName>
</protein>
<evidence type="ECO:0000256" key="1">
    <source>
        <dbReference type="SAM" id="SignalP"/>
    </source>
</evidence>
<dbReference type="EMBL" id="CACVAY010000117">
    <property type="protein sequence ID" value="CAA6824037.1"/>
    <property type="molecule type" value="Genomic_DNA"/>
</dbReference>
<organism evidence="2">
    <name type="scientific">uncultured Thiotrichaceae bacterium</name>
    <dbReference type="NCBI Taxonomy" id="298394"/>
    <lineage>
        <taxon>Bacteria</taxon>
        <taxon>Pseudomonadati</taxon>
        <taxon>Pseudomonadota</taxon>
        <taxon>Gammaproteobacteria</taxon>
        <taxon>Thiotrichales</taxon>
        <taxon>Thiotrichaceae</taxon>
        <taxon>environmental samples</taxon>
    </lineage>
</organism>
<evidence type="ECO:0008006" key="3">
    <source>
        <dbReference type="Google" id="ProtNLM"/>
    </source>
</evidence>
<reference evidence="2" key="1">
    <citation type="submission" date="2020-01" db="EMBL/GenBank/DDBJ databases">
        <authorList>
            <person name="Meier V. D."/>
            <person name="Meier V D."/>
        </authorList>
    </citation>
    <scope>NUCLEOTIDE SEQUENCE</scope>
    <source>
        <strain evidence="2">HLG_WM_MAG_07</strain>
    </source>
</reference>
<dbReference type="Pfam" id="PF13583">
    <property type="entry name" value="Reprolysin_4"/>
    <property type="match status" value="1"/>
</dbReference>
<dbReference type="AlphaFoldDB" id="A0A6S6U152"/>
<dbReference type="GO" id="GO:0008237">
    <property type="term" value="F:metallopeptidase activity"/>
    <property type="evidence" value="ECO:0007669"/>
    <property type="project" value="InterPro"/>
</dbReference>
<dbReference type="InterPro" id="IPR013783">
    <property type="entry name" value="Ig-like_fold"/>
</dbReference>
<feature type="signal peptide" evidence="1">
    <location>
        <begin position="1"/>
        <end position="20"/>
    </location>
</feature>
<keyword evidence="1" id="KW-0732">Signal</keyword>
<evidence type="ECO:0000313" key="2">
    <source>
        <dbReference type="EMBL" id="CAA6824037.1"/>
    </source>
</evidence>
<accession>A0A6S6U152</accession>